<dbReference type="EMBL" id="JAANQT010023525">
    <property type="protein sequence ID" value="KAG1270059.1"/>
    <property type="molecule type" value="Genomic_DNA"/>
</dbReference>
<keyword evidence="3" id="KW-1185">Reference proteome</keyword>
<feature type="compositionally biased region" description="Low complexity" evidence="1">
    <location>
        <begin position="57"/>
        <end position="70"/>
    </location>
</feature>
<name>A0A9P6WQK4_RHIOR</name>
<evidence type="ECO:0000313" key="2">
    <source>
        <dbReference type="EMBL" id="KAG1270059.1"/>
    </source>
</evidence>
<gene>
    <name evidence="2" type="ORF">G6F64_015654</name>
</gene>
<protein>
    <submittedName>
        <fullName evidence="2">Uncharacterized protein</fullName>
    </submittedName>
</protein>
<organism evidence="2 3">
    <name type="scientific">Rhizopus oryzae</name>
    <name type="common">Mucormycosis agent</name>
    <name type="synonym">Rhizopus arrhizus var. delemar</name>
    <dbReference type="NCBI Taxonomy" id="64495"/>
    <lineage>
        <taxon>Eukaryota</taxon>
        <taxon>Fungi</taxon>
        <taxon>Fungi incertae sedis</taxon>
        <taxon>Mucoromycota</taxon>
        <taxon>Mucoromycotina</taxon>
        <taxon>Mucoromycetes</taxon>
        <taxon>Mucorales</taxon>
        <taxon>Mucorineae</taxon>
        <taxon>Rhizopodaceae</taxon>
        <taxon>Rhizopus</taxon>
    </lineage>
</organism>
<proteinExistence type="predicted"/>
<dbReference type="AlphaFoldDB" id="A0A9P6WQK4"/>
<dbReference type="Proteomes" id="UP000716291">
    <property type="component" value="Unassembled WGS sequence"/>
</dbReference>
<feature type="region of interest" description="Disordered" evidence="1">
    <location>
        <begin position="25"/>
        <end position="70"/>
    </location>
</feature>
<evidence type="ECO:0000313" key="3">
    <source>
        <dbReference type="Proteomes" id="UP000716291"/>
    </source>
</evidence>
<accession>A0A9P6WQK4</accession>
<sequence length="70" mass="7478">MPGTWSTVSSQPAVVGWTCTPTCGARKRKATPTPPVAFPTSRWATRHGTRTPARSCATPRWPTRATTAPA</sequence>
<reference evidence="2" key="1">
    <citation type="journal article" date="2020" name="Microb. Genom.">
        <title>Genetic diversity of clinical and environmental Mucorales isolates obtained from an investigation of mucormycosis cases among solid organ transplant recipients.</title>
        <authorList>
            <person name="Nguyen M.H."/>
            <person name="Kaul D."/>
            <person name="Muto C."/>
            <person name="Cheng S.J."/>
            <person name="Richter R.A."/>
            <person name="Bruno V.M."/>
            <person name="Liu G."/>
            <person name="Beyhan S."/>
            <person name="Sundermann A.J."/>
            <person name="Mounaud S."/>
            <person name="Pasculle A.W."/>
            <person name="Nierman W.C."/>
            <person name="Driscoll E."/>
            <person name="Cumbie R."/>
            <person name="Clancy C.J."/>
            <person name="Dupont C.L."/>
        </authorList>
    </citation>
    <scope>NUCLEOTIDE SEQUENCE</scope>
    <source>
        <strain evidence="2">GL11</strain>
    </source>
</reference>
<comment type="caution">
    <text evidence="2">The sequence shown here is derived from an EMBL/GenBank/DDBJ whole genome shotgun (WGS) entry which is preliminary data.</text>
</comment>
<evidence type="ECO:0000256" key="1">
    <source>
        <dbReference type="SAM" id="MobiDB-lite"/>
    </source>
</evidence>